<evidence type="ECO:0000256" key="2">
    <source>
        <dbReference type="SAM" id="MobiDB-lite"/>
    </source>
</evidence>
<dbReference type="AlphaFoldDB" id="A0A1X7SGG7"/>
<accession>A0A1X7SGG7</accession>
<dbReference type="InParanoid" id="A0A1X7SGG7"/>
<name>A0A1X7SGG7_AMPQE</name>
<evidence type="ECO:0000256" key="1">
    <source>
        <dbReference type="SAM" id="Coils"/>
    </source>
</evidence>
<organism evidence="3">
    <name type="scientific">Amphimedon queenslandica</name>
    <name type="common">Sponge</name>
    <dbReference type="NCBI Taxonomy" id="400682"/>
    <lineage>
        <taxon>Eukaryota</taxon>
        <taxon>Metazoa</taxon>
        <taxon>Porifera</taxon>
        <taxon>Demospongiae</taxon>
        <taxon>Heteroscleromorpha</taxon>
        <taxon>Haplosclerida</taxon>
        <taxon>Niphatidae</taxon>
        <taxon>Amphimedon</taxon>
    </lineage>
</organism>
<proteinExistence type="predicted"/>
<reference evidence="3" key="1">
    <citation type="submission" date="2017-05" db="UniProtKB">
        <authorList>
            <consortium name="EnsemblMetazoa"/>
        </authorList>
    </citation>
    <scope>IDENTIFICATION</scope>
</reference>
<dbReference type="EnsemblMetazoa" id="Aqu2.1.01182_001">
    <property type="protein sequence ID" value="Aqu2.1.01182_001"/>
    <property type="gene ID" value="Aqu2.1.01182"/>
</dbReference>
<feature type="compositionally biased region" description="Pro residues" evidence="2">
    <location>
        <begin position="7"/>
        <end position="17"/>
    </location>
</feature>
<keyword evidence="1" id="KW-0175">Coiled coil</keyword>
<feature type="compositionally biased region" description="Low complexity" evidence="2">
    <location>
        <begin position="134"/>
        <end position="143"/>
    </location>
</feature>
<feature type="compositionally biased region" description="Low complexity" evidence="2">
    <location>
        <begin position="109"/>
        <end position="125"/>
    </location>
</feature>
<evidence type="ECO:0000313" key="3">
    <source>
        <dbReference type="EnsemblMetazoa" id="Aqu2.1.01182_001"/>
    </source>
</evidence>
<sequence>MARLGPGPDPPLDPTPLPKKTRGRPPKHPKNAEFPLSDQLDAFFVDIKSKLEASTRQILRADALAPLRSLLQKQLDATNERLSSLEQECRAEIAKLTSSVTQIQEELSSRSTAAATFSSPRASPRGDARGGGSAARSAPSQQGSISVDRKFNVVLFGISECTHGTPRHERFSQDLSKIADVLTTIDSSFSSTSVSDTRRLGKYSPEARSPRPLLVSFLRTSDVQYFLGHSHEVSSPYRVQPDRSPQERADRALLLHERFQLISSGRVDRSSIKIKHLSMFVNDRLHCKVVNSQLVRSHTLADLSPSLTELGNTSVSHSQED</sequence>
<dbReference type="OrthoDB" id="7477315at2759"/>
<feature type="coiled-coil region" evidence="1">
    <location>
        <begin position="68"/>
        <end position="106"/>
    </location>
</feature>
<feature type="region of interest" description="Disordered" evidence="2">
    <location>
        <begin position="1"/>
        <end position="35"/>
    </location>
</feature>
<feature type="region of interest" description="Disordered" evidence="2">
    <location>
        <begin position="107"/>
        <end position="143"/>
    </location>
</feature>
<protein>
    <submittedName>
        <fullName evidence="3">Uncharacterized protein</fullName>
    </submittedName>
</protein>
<feature type="compositionally biased region" description="Basic residues" evidence="2">
    <location>
        <begin position="19"/>
        <end position="29"/>
    </location>
</feature>